<sequence>MRRFLACCFRPDPGKTADSDQGQNGRSEAGAPGGETAAQGQPEGRRLVQPVIPTAASLPSAIAASSDPDAPEPQPEASPDITGVSLTEAPELPPWSPSPAFSSWSCVPGGPAVVDALLEGVRGLLHSDGGATFSTGPASYATLLSAPEVPSTPSSTQYRGGSINMEPPLSALRALDEAAAGFVDDAAGAAGGGTGGGAGGGRAGSVAATGGDSISPRASVATASDGACTPLVARARSAAALSRAGSVGLPRVLPVHAAPNRRPSRLVQYQQLRAAGSSSSSIRLGGAHSAAAAAAATASGGGRRGSDGSIIVWVPPAVAPTSQPPLRIRGWLSPAVTAAGAAPLAPPLAPLLPLEPGPQAPQRHGSGRMASPVSVAAAVAQMEAVPGQDPLEAAAAVGTASTASGSALGVTSSHTSRRPGLRTVARSLISGGGDPDGAGVNDDGGDDSMQLRDSGASAAAATAAAPGNLGQPSDRSSSKTSGPSVSAAASTATGGSAAPGAAAAGASLGSRQGTGSGHSTPRQARVGRRVLQPPFGTLARRSSLLAVQAVQPLLPWPGPMQLGTLLADVENAVCPLTPAGGARSSIITGGALRARAARRAGRWGPGCKVADAAFSSSVLAEGSSTGPAGTHAGLLYAAPEVLRNGPSLPGDVWSFALVLRAMATGEIIRAGEPIVHTLMSIALSSYCPPWPTGGPNGIGPTHPAVPLLQPLYEQCTRTEPADRPTFEQIYADLRRIEGHLRAGHRSSGSPSPQEAGAAAAAPTSAAPAAAAARASLQPAGDTAAAAAAGAGASAPSLPSSRTAWTGSLSYPLSLGTAADHSGAVQGLRGSASAATGTASASTDTGPQADEQQQQPFQQQELREEDGEGEEEGAEDEKQ</sequence>
<dbReference type="GO" id="GO:0005524">
    <property type="term" value="F:ATP binding"/>
    <property type="evidence" value="ECO:0007669"/>
    <property type="project" value="UniProtKB-KW"/>
</dbReference>
<feature type="compositionally biased region" description="Low complexity" evidence="5">
    <location>
        <begin position="456"/>
        <end position="465"/>
    </location>
</feature>
<dbReference type="Proteomes" id="UP000236333">
    <property type="component" value="Unassembled WGS sequence"/>
</dbReference>
<keyword evidence="7" id="KW-1185">Reference proteome</keyword>
<evidence type="ECO:0000256" key="5">
    <source>
        <dbReference type="SAM" id="MobiDB-lite"/>
    </source>
</evidence>
<feature type="compositionally biased region" description="Low complexity" evidence="5">
    <location>
        <begin position="53"/>
        <end position="68"/>
    </location>
</feature>
<dbReference type="InterPro" id="IPR051681">
    <property type="entry name" value="Ser/Thr_Kinases-Pseudokinases"/>
</dbReference>
<dbReference type="SUPFAM" id="SSF56112">
    <property type="entry name" value="Protein kinase-like (PK-like)"/>
    <property type="match status" value="1"/>
</dbReference>
<organism evidence="6 7">
    <name type="scientific">Tetrabaena socialis</name>
    <dbReference type="NCBI Taxonomy" id="47790"/>
    <lineage>
        <taxon>Eukaryota</taxon>
        <taxon>Viridiplantae</taxon>
        <taxon>Chlorophyta</taxon>
        <taxon>core chlorophytes</taxon>
        <taxon>Chlorophyceae</taxon>
        <taxon>CS clade</taxon>
        <taxon>Chlamydomonadales</taxon>
        <taxon>Tetrabaenaceae</taxon>
        <taxon>Tetrabaena</taxon>
    </lineage>
</organism>
<dbReference type="GO" id="GO:0004674">
    <property type="term" value="F:protein serine/threonine kinase activity"/>
    <property type="evidence" value="ECO:0007669"/>
    <property type="project" value="TreeGrafter"/>
</dbReference>
<evidence type="ECO:0000256" key="1">
    <source>
        <dbReference type="ARBA" id="ARBA00022679"/>
    </source>
</evidence>
<comment type="caution">
    <text evidence="6">The sequence shown here is derived from an EMBL/GenBank/DDBJ whole genome shotgun (WGS) entry which is preliminary data.</text>
</comment>
<keyword evidence="1" id="KW-0808">Transferase</keyword>
<evidence type="ECO:0000256" key="3">
    <source>
        <dbReference type="ARBA" id="ARBA00022777"/>
    </source>
</evidence>
<name>A0A2J8AJE1_9CHLO</name>
<keyword evidence="4" id="KW-0067">ATP-binding</keyword>
<feature type="compositionally biased region" description="Low complexity" evidence="5">
    <location>
        <begin position="746"/>
        <end position="762"/>
    </location>
</feature>
<dbReference type="AlphaFoldDB" id="A0A2J8AJE1"/>
<feature type="compositionally biased region" description="Low complexity" evidence="5">
    <location>
        <begin position="481"/>
        <end position="510"/>
    </location>
</feature>
<accession>A0A2J8AJE1</accession>
<evidence type="ECO:0000313" key="6">
    <source>
        <dbReference type="EMBL" id="PNH12635.1"/>
    </source>
</evidence>
<feature type="compositionally biased region" description="Low complexity" evidence="5">
    <location>
        <begin position="829"/>
        <end position="859"/>
    </location>
</feature>
<keyword evidence="3" id="KW-0418">Kinase</keyword>
<proteinExistence type="predicted"/>
<feature type="compositionally biased region" description="Polar residues" evidence="5">
    <location>
        <begin position="470"/>
        <end position="480"/>
    </location>
</feature>
<reference evidence="6 7" key="1">
    <citation type="journal article" date="2017" name="Mol. Biol. Evol.">
        <title>The 4-celled Tetrabaena socialis nuclear genome reveals the essential components for genetic control of cell number at the origin of multicellularity in the volvocine lineage.</title>
        <authorList>
            <person name="Featherston J."/>
            <person name="Arakaki Y."/>
            <person name="Hanschen E.R."/>
            <person name="Ferris P.J."/>
            <person name="Michod R.E."/>
            <person name="Olson B.J.S.C."/>
            <person name="Nozaki H."/>
            <person name="Durand P.M."/>
        </authorList>
    </citation>
    <scope>NUCLEOTIDE SEQUENCE [LARGE SCALE GENOMIC DNA]</scope>
    <source>
        <strain evidence="6 7">NIES-571</strain>
    </source>
</reference>
<evidence type="ECO:0000256" key="2">
    <source>
        <dbReference type="ARBA" id="ARBA00022741"/>
    </source>
</evidence>
<protein>
    <recommendedName>
        <fullName evidence="8">Protein kinase domain-containing protein</fullName>
    </recommendedName>
</protein>
<dbReference type="OrthoDB" id="10693160at2759"/>
<feature type="region of interest" description="Disordered" evidence="5">
    <location>
        <begin position="826"/>
        <end position="878"/>
    </location>
</feature>
<feature type="region of interest" description="Disordered" evidence="5">
    <location>
        <begin position="1"/>
        <end position="94"/>
    </location>
</feature>
<feature type="compositionally biased region" description="Pro residues" evidence="5">
    <location>
        <begin position="350"/>
        <end position="359"/>
    </location>
</feature>
<dbReference type="EMBL" id="PGGS01000006">
    <property type="protein sequence ID" value="PNH12635.1"/>
    <property type="molecule type" value="Genomic_DNA"/>
</dbReference>
<keyword evidence="2" id="KW-0547">Nucleotide-binding</keyword>
<feature type="compositionally biased region" description="Polar residues" evidence="5">
    <location>
        <begin position="511"/>
        <end position="522"/>
    </location>
</feature>
<gene>
    <name evidence="6" type="ORF">TSOC_000409</name>
</gene>
<evidence type="ECO:0008006" key="8">
    <source>
        <dbReference type="Google" id="ProtNLM"/>
    </source>
</evidence>
<dbReference type="InterPro" id="IPR011009">
    <property type="entry name" value="Kinase-like_dom_sf"/>
</dbReference>
<evidence type="ECO:0000313" key="7">
    <source>
        <dbReference type="Proteomes" id="UP000236333"/>
    </source>
</evidence>
<feature type="region of interest" description="Disordered" evidence="5">
    <location>
        <begin position="426"/>
        <end position="528"/>
    </location>
</feature>
<dbReference type="PANTHER" id="PTHR44329:SF288">
    <property type="entry name" value="MITOGEN-ACTIVATED PROTEIN KINASE KINASE KINASE 20"/>
    <property type="match status" value="1"/>
</dbReference>
<feature type="region of interest" description="Disordered" evidence="5">
    <location>
        <begin position="350"/>
        <end position="370"/>
    </location>
</feature>
<feature type="compositionally biased region" description="Acidic residues" evidence="5">
    <location>
        <begin position="862"/>
        <end position="878"/>
    </location>
</feature>
<dbReference type="PANTHER" id="PTHR44329">
    <property type="entry name" value="SERINE/THREONINE-PROTEIN KINASE TNNI3K-RELATED"/>
    <property type="match status" value="1"/>
</dbReference>
<dbReference type="Gene3D" id="1.10.510.10">
    <property type="entry name" value="Transferase(Phosphotransferase) domain 1"/>
    <property type="match status" value="1"/>
</dbReference>
<evidence type="ECO:0000256" key="4">
    <source>
        <dbReference type="ARBA" id="ARBA00022840"/>
    </source>
</evidence>
<feature type="region of interest" description="Disordered" evidence="5">
    <location>
        <begin position="741"/>
        <end position="762"/>
    </location>
</feature>